<evidence type="ECO:0000313" key="1">
    <source>
        <dbReference type="EMBL" id="MBN2976465.1"/>
    </source>
</evidence>
<accession>A0A9X0YAN5</accession>
<protein>
    <submittedName>
        <fullName evidence="1">Uncharacterized protein</fullName>
    </submittedName>
</protein>
<gene>
    <name evidence="1" type="ORF">JWR99_11015</name>
</gene>
<organism evidence="1 2">
    <name type="scientific">Pseudomonas lactucae</name>
    <dbReference type="NCBI Taxonomy" id="2813360"/>
    <lineage>
        <taxon>Bacteria</taxon>
        <taxon>Pseudomonadati</taxon>
        <taxon>Pseudomonadota</taxon>
        <taxon>Gammaproteobacteria</taxon>
        <taxon>Pseudomonadales</taxon>
        <taxon>Pseudomonadaceae</taxon>
        <taxon>Pseudomonas</taxon>
    </lineage>
</organism>
<dbReference type="Proteomes" id="UP001154860">
    <property type="component" value="Unassembled WGS sequence"/>
</dbReference>
<reference evidence="1 2" key="2">
    <citation type="journal article" date="2023" name="Plant Pathol.">
        <title>Dismantling and reorganizing Pseudomonas marginalis sensu#lato.</title>
        <authorList>
            <person name="Sawada H."/>
            <person name="Fujikawa T."/>
            <person name="Satou M."/>
        </authorList>
    </citation>
    <scope>NUCLEOTIDE SEQUENCE [LARGE SCALE GENOMIC DNA]</scope>
    <source>
        <strain evidence="1 2">MAFF 301381</strain>
    </source>
</reference>
<dbReference type="AlphaFoldDB" id="A0A9X0YAN5"/>
<evidence type="ECO:0000313" key="2">
    <source>
        <dbReference type="Proteomes" id="UP001154860"/>
    </source>
</evidence>
<comment type="caution">
    <text evidence="1">The sequence shown here is derived from an EMBL/GenBank/DDBJ whole genome shotgun (WGS) entry which is preliminary data.</text>
</comment>
<dbReference type="RefSeq" id="WP_205490687.1">
    <property type="nucleotide sequence ID" value="NZ_JAFHKI010000094.1"/>
</dbReference>
<dbReference type="EMBL" id="JAFHKJ010000044">
    <property type="protein sequence ID" value="MBN2976465.1"/>
    <property type="molecule type" value="Genomic_DNA"/>
</dbReference>
<proteinExistence type="predicted"/>
<name>A0A9X0YAN5_9PSED</name>
<keyword evidence="2" id="KW-1185">Reference proteome</keyword>
<reference evidence="1 2" key="1">
    <citation type="journal article" date="2021" name="Int. J. Syst. Evol. Microbiol.">
        <title>Pseudomonas lactucae sp. nov., a pathogen causing bacterial rot of lettuce in Japan.</title>
        <authorList>
            <person name="Sawada H."/>
            <person name="Fujikawa T."/>
            <person name="Satou M."/>
        </authorList>
    </citation>
    <scope>NUCLEOTIDE SEQUENCE [LARGE SCALE GENOMIC DNA]</scope>
    <source>
        <strain evidence="1 2">MAFF 301381</strain>
    </source>
</reference>
<sequence length="174" mass="19934">MGIMHSYNPAPYTCELQGCTPGRLLKNSAKPANNKQCYFVDNHQKIIAEIQYAKHVKPKEQWIIYRRFFINTPDTVIELNFGSALEESVDANLDSVAVNTLESGHTTAHYSLLNTGEYSESFYKYDGKKIASITEKIWRDTFTTRDYEITHVNGTPTIYEVLPDNSKILIYPEE</sequence>